<evidence type="ECO:0000313" key="3">
    <source>
        <dbReference type="Proteomes" id="UP000321960"/>
    </source>
</evidence>
<comment type="caution">
    <text evidence="1">The sequence shown here is derived from an EMBL/GenBank/DDBJ whole genome shotgun (WGS) entry which is preliminary data.</text>
</comment>
<reference evidence="2" key="1">
    <citation type="journal article" date="2014" name="Int. J. Syst. Evol. Microbiol.">
        <title>Complete genome of a new Firmicutes species belonging to the dominant human colonic microbiota ('Ruminococcus bicirculans') reveals two chromosomes and a selective capacity to utilize plant glucans.</title>
        <authorList>
            <consortium name="NISC Comparative Sequencing Program"/>
            <person name="Wegmann U."/>
            <person name="Louis P."/>
            <person name="Goesmann A."/>
            <person name="Henrissat B."/>
            <person name="Duncan S.H."/>
            <person name="Flint H.J."/>
        </authorList>
    </citation>
    <scope>NUCLEOTIDE SEQUENCE</scope>
    <source>
        <strain evidence="2">NBRC 107715</strain>
    </source>
</reference>
<reference evidence="1 3" key="3">
    <citation type="submission" date="2019-07" db="EMBL/GenBank/DDBJ databases">
        <title>Whole genome shotgun sequence of Methylobacterium oxalidis NBRC 107715.</title>
        <authorList>
            <person name="Hosoyama A."/>
            <person name="Uohara A."/>
            <person name="Ohji S."/>
            <person name="Ichikawa N."/>
        </authorList>
    </citation>
    <scope>NUCLEOTIDE SEQUENCE [LARGE SCALE GENOMIC DNA]</scope>
    <source>
        <strain evidence="1 3">NBRC 107715</strain>
    </source>
</reference>
<organism evidence="1 3">
    <name type="scientific">Methylobacterium oxalidis</name>
    <dbReference type="NCBI Taxonomy" id="944322"/>
    <lineage>
        <taxon>Bacteria</taxon>
        <taxon>Pseudomonadati</taxon>
        <taxon>Pseudomonadota</taxon>
        <taxon>Alphaproteobacteria</taxon>
        <taxon>Hyphomicrobiales</taxon>
        <taxon>Methylobacteriaceae</taxon>
        <taxon>Methylobacterium</taxon>
    </lineage>
</organism>
<dbReference type="Proteomes" id="UP000321960">
    <property type="component" value="Unassembled WGS sequence"/>
</dbReference>
<evidence type="ECO:0000313" key="1">
    <source>
        <dbReference type="EMBL" id="GEP05605.1"/>
    </source>
</evidence>
<name>A0A512J6J2_9HYPH</name>
<dbReference type="Proteomes" id="UP001156856">
    <property type="component" value="Unassembled WGS sequence"/>
</dbReference>
<evidence type="ECO:0000313" key="4">
    <source>
        <dbReference type="Proteomes" id="UP001156856"/>
    </source>
</evidence>
<sequence length="170" mass="18840">MGHGCDMPNDEIAWGVEVRMLSSALKVARGSERRRRVCALTALATLLGMATPAAAQEKEAHECIEEHSAGLHPIDHGYKPTKFNLRKFKIQFNGSRARVRYDLSLNRADGNFTCSTPDEIRSGILQCTEDGQMFVFDKDQSKLHFAQLYVAGEGIPQAPLFVSTASCRRV</sequence>
<keyword evidence="4" id="KW-1185">Reference proteome</keyword>
<protein>
    <submittedName>
        <fullName evidence="1">Uncharacterized protein</fullName>
    </submittedName>
</protein>
<dbReference type="EMBL" id="BSPK01000072">
    <property type="protein sequence ID" value="GLS65415.1"/>
    <property type="molecule type" value="Genomic_DNA"/>
</dbReference>
<evidence type="ECO:0000313" key="2">
    <source>
        <dbReference type="EMBL" id="GLS65415.1"/>
    </source>
</evidence>
<gene>
    <name evidence="2" type="ORF">GCM10007888_37970</name>
    <name evidence="1" type="ORF">MOX02_36430</name>
</gene>
<reference evidence="2" key="4">
    <citation type="submission" date="2023-01" db="EMBL/GenBank/DDBJ databases">
        <title>Draft genome sequence of Methylobacterium oxalidis strain NBRC 107715.</title>
        <authorList>
            <person name="Sun Q."/>
            <person name="Mori K."/>
        </authorList>
    </citation>
    <scope>NUCLEOTIDE SEQUENCE</scope>
    <source>
        <strain evidence="2">NBRC 107715</strain>
    </source>
</reference>
<reference evidence="4" key="2">
    <citation type="journal article" date="2019" name="Int. J. Syst. Evol. Microbiol.">
        <title>The Global Catalogue of Microorganisms (GCM) 10K type strain sequencing project: providing services to taxonomists for standard genome sequencing and annotation.</title>
        <authorList>
            <consortium name="The Broad Institute Genomics Platform"/>
            <consortium name="The Broad Institute Genome Sequencing Center for Infectious Disease"/>
            <person name="Wu L."/>
            <person name="Ma J."/>
        </authorList>
    </citation>
    <scope>NUCLEOTIDE SEQUENCE [LARGE SCALE GENOMIC DNA]</scope>
    <source>
        <strain evidence="4">NBRC 107715</strain>
    </source>
</reference>
<proteinExistence type="predicted"/>
<accession>A0A512J6J2</accession>
<dbReference type="EMBL" id="BJZU01000073">
    <property type="protein sequence ID" value="GEP05605.1"/>
    <property type="molecule type" value="Genomic_DNA"/>
</dbReference>
<dbReference type="AlphaFoldDB" id="A0A512J6J2"/>